<keyword evidence="5" id="KW-1185">Reference proteome</keyword>
<dbReference type="Pfam" id="PF20431">
    <property type="entry name" value="E_motif"/>
    <property type="match status" value="1"/>
</dbReference>
<dbReference type="NCBIfam" id="TIGR00756">
    <property type="entry name" value="PPR"/>
    <property type="match status" value="3"/>
</dbReference>
<proteinExistence type="predicted"/>
<dbReference type="SUPFAM" id="SSF48452">
    <property type="entry name" value="TPR-like"/>
    <property type="match status" value="1"/>
</dbReference>
<dbReference type="GO" id="GO:0009451">
    <property type="term" value="P:RNA modification"/>
    <property type="evidence" value="ECO:0007669"/>
    <property type="project" value="InterPro"/>
</dbReference>
<feature type="repeat" description="PPR" evidence="2">
    <location>
        <begin position="571"/>
        <end position="605"/>
    </location>
</feature>
<dbReference type="InterPro" id="IPR046960">
    <property type="entry name" value="PPR_At4g14850-like_plant"/>
</dbReference>
<comment type="caution">
    <text evidence="4">The sequence shown here is derived from an EMBL/GenBank/DDBJ whole genome shotgun (WGS) entry which is preliminary data.</text>
</comment>
<evidence type="ECO:0000256" key="3">
    <source>
        <dbReference type="SAM" id="SignalP"/>
    </source>
</evidence>
<dbReference type="Gene3D" id="1.25.40.10">
    <property type="entry name" value="Tetratricopeptide repeat domain"/>
    <property type="match status" value="5"/>
</dbReference>
<dbReference type="FunFam" id="1.25.40.10:FF:000366">
    <property type="entry name" value="Pentatricopeptide (PPR) repeat-containing protein"/>
    <property type="match status" value="1"/>
</dbReference>
<dbReference type="FunFam" id="1.25.40.10:FF:000031">
    <property type="entry name" value="Pentatricopeptide repeat-containing protein mitochondrial"/>
    <property type="match status" value="1"/>
</dbReference>
<feature type="chain" id="PRO_5042879368" description="Pentatricopeptide repeat-containing protein" evidence="3">
    <location>
        <begin position="19"/>
        <end position="1115"/>
    </location>
</feature>
<feature type="signal peptide" evidence="3">
    <location>
        <begin position="1"/>
        <end position="18"/>
    </location>
</feature>
<keyword evidence="3" id="KW-0732">Signal</keyword>
<evidence type="ECO:0000313" key="5">
    <source>
        <dbReference type="Proteomes" id="UP001374584"/>
    </source>
</evidence>
<dbReference type="GO" id="GO:0003723">
    <property type="term" value="F:RNA binding"/>
    <property type="evidence" value="ECO:0007669"/>
    <property type="project" value="InterPro"/>
</dbReference>
<dbReference type="Pfam" id="PF01535">
    <property type="entry name" value="PPR"/>
    <property type="match status" value="7"/>
</dbReference>
<dbReference type="InterPro" id="IPR011990">
    <property type="entry name" value="TPR-like_helical_dom_sf"/>
</dbReference>
<dbReference type="PANTHER" id="PTHR47926:SF532">
    <property type="entry name" value="PENTACOTRIPEPTIDE-REPEAT REGION OF PRORP DOMAIN-CONTAINING PROTEIN"/>
    <property type="match status" value="1"/>
</dbReference>
<reference evidence="4 5" key="1">
    <citation type="submission" date="2024-01" db="EMBL/GenBank/DDBJ databases">
        <title>The genomes of 5 underutilized Papilionoideae crops provide insights into root nodulation and disease resistanc.</title>
        <authorList>
            <person name="Jiang F."/>
        </authorList>
    </citation>
    <scope>NUCLEOTIDE SEQUENCE [LARGE SCALE GENOMIC DNA]</scope>
    <source>
        <strain evidence="4">JINMINGXINNONG_FW02</strain>
        <tissue evidence="4">Leaves</tissue>
    </source>
</reference>
<dbReference type="FunFam" id="1.25.40.10:FF:000343">
    <property type="entry name" value="Pentatricopeptide repeat-containing protein At3g58590"/>
    <property type="match status" value="1"/>
</dbReference>
<dbReference type="EMBL" id="JAYMYR010000009">
    <property type="protein sequence ID" value="KAK7342116.1"/>
    <property type="molecule type" value="Genomic_DNA"/>
</dbReference>
<accession>A0AAN9LUK3</accession>
<keyword evidence="1" id="KW-0677">Repeat</keyword>
<evidence type="ECO:0008006" key="6">
    <source>
        <dbReference type="Google" id="ProtNLM"/>
    </source>
</evidence>
<sequence>MLGFSYGEIFLLLGATAALIGPKDLPIISRTAGRLAGRAIGYVQLARGQFENVMQQSQARQVHKELQDTMAQLDAIRHEIRTISIMNPGPLTRSFVDNPDQTSVPKGIVYKIYYRKPEDSGENHLKPTVIKDSTPVSSNSCNMQNQATIYARLAESRAIKNEFSASSPELVKIDGKLQLTTVLPISAENAGLLPNRGADVKGSDIVLEAILEAEVAHKAKEFFSQPQNQEENVHSASFPSSCKLFGISAARIESKQCIGKNLLCTARGFARFRRRPTKPRSGLMNFHYPVRPLLNALLTRNRSFYFSNSTYISGTATELNQQAKREQLAPTVYSVHHVLEVNSELKQLVKQGQLCKARDMFEKMDHRDEISWTTLVSGYVNASDSYEALLLFSKMWVQPGLQRDQFMISVALKACALGVNICLGELLHGFSVKSGLINSVFVSSALIDMYMKVGKIEQGCRVFEKMMAKNVVSWTAIISGLVHAGYNMEGLLYFSEMWRSKVGYDSHTFSIALKASANSSLLHHGKAIHTQTIKQGFDESSFVINTLATMYNKCGKPDYVMRLFEKMRMPDVVSWTNLITTYVQMGEEEHAVKVFKRMKKSDVPPNKFTFAAIISACANLANAKWGEQIHGHVFRLGLVDALSVANSIITLYSKCGLLTSATLVFRGITRKDIISWSTIIAVYSQGGYAKEAFDYLSWMRREGPKPNEFAIASILSVCGSMALLEQGKQVHAHLLCSGIDHEAMVHSALISMYSKCGSVQEASKVFDGLQMNDIISWTAMINGYAEHGYSLEAIDLFEKISSVGLMPDYVTFIGVLTACSHAGMVDLGVFYFLKMTNEYQISPSKEHYGCIIDLLCRAGQLSEAEHMIRTMPFGIDDVVWSTLLRACREHGDVDRGRWTAEQLLQLDPNSAGTHITLANIYAAKGRWKEVADIRKLMKSKGVIKERGWSWINVNDQLNAFVAGDQAHPQSEHITTILELLRENIGDTRLEIRSLHENLAEINDCVRPLQEGRISLSTSSMVDLTLVQGHVHVLLQYDKCAVSEDYFTMDSASDSSSKESPHFSDNHYCKALEHAIDTVVMRMLVIINCPDECNSLYSALGSTILSIAQWIADQWA</sequence>
<name>A0AAN9LUK3_PHACN</name>
<evidence type="ECO:0000256" key="2">
    <source>
        <dbReference type="PROSITE-ProRule" id="PRU00708"/>
    </source>
</evidence>
<protein>
    <recommendedName>
        <fullName evidence="6">Pentatricopeptide repeat-containing protein</fullName>
    </recommendedName>
</protein>
<feature type="repeat" description="PPR" evidence="2">
    <location>
        <begin position="773"/>
        <end position="807"/>
    </location>
</feature>
<evidence type="ECO:0000313" key="4">
    <source>
        <dbReference type="EMBL" id="KAK7342116.1"/>
    </source>
</evidence>
<dbReference type="InterPro" id="IPR002885">
    <property type="entry name" value="PPR_rpt"/>
</dbReference>
<dbReference type="Proteomes" id="UP001374584">
    <property type="component" value="Unassembled WGS sequence"/>
</dbReference>
<evidence type="ECO:0000256" key="1">
    <source>
        <dbReference type="ARBA" id="ARBA00022737"/>
    </source>
</evidence>
<dbReference type="PANTHER" id="PTHR47926">
    <property type="entry name" value="PENTATRICOPEPTIDE REPEAT-CONTAINING PROTEIN"/>
    <property type="match status" value="1"/>
</dbReference>
<feature type="repeat" description="PPR" evidence="2">
    <location>
        <begin position="439"/>
        <end position="473"/>
    </location>
</feature>
<organism evidence="4 5">
    <name type="scientific">Phaseolus coccineus</name>
    <name type="common">Scarlet runner bean</name>
    <name type="synonym">Phaseolus multiflorus</name>
    <dbReference type="NCBI Taxonomy" id="3886"/>
    <lineage>
        <taxon>Eukaryota</taxon>
        <taxon>Viridiplantae</taxon>
        <taxon>Streptophyta</taxon>
        <taxon>Embryophyta</taxon>
        <taxon>Tracheophyta</taxon>
        <taxon>Spermatophyta</taxon>
        <taxon>Magnoliopsida</taxon>
        <taxon>eudicotyledons</taxon>
        <taxon>Gunneridae</taxon>
        <taxon>Pentapetalae</taxon>
        <taxon>rosids</taxon>
        <taxon>fabids</taxon>
        <taxon>Fabales</taxon>
        <taxon>Fabaceae</taxon>
        <taxon>Papilionoideae</taxon>
        <taxon>50 kb inversion clade</taxon>
        <taxon>NPAAA clade</taxon>
        <taxon>indigoferoid/millettioid clade</taxon>
        <taxon>Phaseoleae</taxon>
        <taxon>Phaseolus</taxon>
    </lineage>
</organism>
<dbReference type="FunFam" id="1.25.40.10:FF:000355">
    <property type="entry name" value="Pentatricopeptide repeat-containing protein"/>
    <property type="match status" value="1"/>
</dbReference>
<feature type="repeat" description="PPR" evidence="2">
    <location>
        <begin position="672"/>
        <end position="706"/>
    </location>
</feature>
<dbReference type="Pfam" id="PF13041">
    <property type="entry name" value="PPR_2"/>
    <property type="match status" value="2"/>
</dbReference>
<dbReference type="AlphaFoldDB" id="A0AAN9LUK3"/>
<gene>
    <name evidence="4" type="ORF">VNO80_25059</name>
</gene>
<dbReference type="InterPro" id="IPR046848">
    <property type="entry name" value="E_motif"/>
</dbReference>
<dbReference type="PROSITE" id="PS51375">
    <property type="entry name" value="PPR"/>
    <property type="match status" value="4"/>
</dbReference>
<dbReference type="FunFam" id="1.25.40.10:FF:000073">
    <property type="entry name" value="Pentatricopeptide repeat-containing protein chloroplastic"/>
    <property type="match status" value="1"/>
</dbReference>